<evidence type="ECO:0000256" key="2">
    <source>
        <dbReference type="SAM" id="MobiDB-lite"/>
    </source>
</evidence>
<evidence type="ECO:0000313" key="5">
    <source>
        <dbReference type="Proteomes" id="UP000199202"/>
    </source>
</evidence>
<organism evidence="4 5">
    <name type="scientific">Nonomuraea jiangxiensis</name>
    <dbReference type="NCBI Taxonomy" id="633440"/>
    <lineage>
        <taxon>Bacteria</taxon>
        <taxon>Bacillati</taxon>
        <taxon>Actinomycetota</taxon>
        <taxon>Actinomycetes</taxon>
        <taxon>Streptosporangiales</taxon>
        <taxon>Streptosporangiaceae</taxon>
        <taxon>Nonomuraea</taxon>
    </lineage>
</organism>
<dbReference type="Gene3D" id="1.10.1780.10">
    <property type="entry name" value="Clp, N-terminal domain"/>
    <property type="match status" value="1"/>
</dbReference>
<dbReference type="EMBL" id="FNDJ01000016">
    <property type="protein sequence ID" value="SDK47461.1"/>
    <property type="molecule type" value="Genomic_DNA"/>
</dbReference>
<dbReference type="SUPFAM" id="SSF81923">
    <property type="entry name" value="Double Clp-N motif"/>
    <property type="match status" value="1"/>
</dbReference>
<keyword evidence="1" id="KW-0677">Repeat</keyword>
<dbReference type="GO" id="GO:0008233">
    <property type="term" value="F:peptidase activity"/>
    <property type="evidence" value="ECO:0007669"/>
    <property type="project" value="UniProtKB-KW"/>
</dbReference>
<dbReference type="PROSITE" id="PS51903">
    <property type="entry name" value="CLP_R"/>
    <property type="match status" value="1"/>
</dbReference>
<accession>A0A1G9C747</accession>
<evidence type="ECO:0000256" key="1">
    <source>
        <dbReference type="PROSITE-ProRule" id="PRU01251"/>
    </source>
</evidence>
<keyword evidence="5" id="KW-1185">Reference proteome</keyword>
<dbReference type="RefSeq" id="WP_245765416.1">
    <property type="nucleotide sequence ID" value="NZ_FNDJ01000016.1"/>
</dbReference>
<dbReference type="InterPro" id="IPR004176">
    <property type="entry name" value="Clp_R_N"/>
</dbReference>
<dbReference type="AlphaFoldDB" id="A0A1G9C747"/>
<sequence length="89" mass="9882">MTQKTQEALHDAQTKALRHGHTEVDGEHLLLALLELPEGLIPRLLEQTGADPEGRGRAGRLDDRRRRRQRGAERHLLPAARALTPGLTA</sequence>
<reference evidence="4 5" key="1">
    <citation type="submission" date="2016-10" db="EMBL/GenBank/DDBJ databases">
        <authorList>
            <person name="de Groot N.N."/>
        </authorList>
    </citation>
    <scope>NUCLEOTIDE SEQUENCE [LARGE SCALE GENOMIC DNA]</scope>
    <source>
        <strain evidence="4 5">CGMCC 4.6533</strain>
    </source>
</reference>
<keyword evidence="4" id="KW-0547">Nucleotide-binding</keyword>
<feature type="compositionally biased region" description="Basic and acidic residues" evidence="2">
    <location>
        <begin position="52"/>
        <end position="76"/>
    </location>
</feature>
<feature type="region of interest" description="Disordered" evidence="2">
    <location>
        <begin position="45"/>
        <end position="89"/>
    </location>
</feature>
<dbReference type="STRING" id="633440.SAMN05421869_11693"/>
<dbReference type="InterPro" id="IPR036628">
    <property type="entry name" value="Clp_N_dom_sf"/>
</dbReference>
<keyword evidence="4" id="KW-0645">Protease</keyword>
<keyword evidence="4" id="KW-0378">Hydrolase</keyword>
<feature type="domain" description="Clp R" evidence="3">
    <location>
        <begin position="1"/>
        <end position="89"/>
    </location>
</feature>
<dbReference type="Pfam" id="PF02861">
    <property type="entry name" value="Clp_N"/>
    <property type="match status" value="1"/>
</dbReference>
<evidence type="ECO:0000313" key="4">
    <source>
        <dbReference type="EMBL" id="SDK47461.1"/>
    </source>
</evidence>
<proteinExistence type="predicted"/>
<keyword evidence="4" id="KW-0067">ATP-binding</keyword>
<name>A0A1G9C747_9ACTN</name>
<protein>
    <submittedName>
        <fullName evidence="4">ATP-dependent Clp protease ATP-binding subunit ClpB</fullName>
    </submittedName>
</protein>
<dbReference type="GO" id="GO:0006508">
    <property type="term" value="P:proteolysis"/>
    <property type="evidence" value="ECO:0007669"/>
    <property type="project" value="UniProtKB-KW"/>
</dbReference>
<gene>
    <name evidence="4" type="ORF">SAMN05421869_11693</name>
</gene>
<evidence type="ECO:0000259" key="3">
    <source>
        <dbReference type="PROSITE" id="PS51903"/>
    </source>
</evidence>
<dbReference type="GO" id="GO:0005524">
    <property type="term" value="F:ATP binding"/>
    <property type="evidence" value="ECO:0007669"/>
    <property type="project" value="UniProtKB-KW"/>
</dbReference>
<feature type="region of interest" description="Disordered" evidence="2">
    <location>
        <begin position="1"/>
        <end position="21"/>
    </location>
</feature>
<dbReference type="Proteomes" id="UP000199202">
    <property type="component" value="Unassembled WGS sequence"/>
</dbReference>